<dbReference type="AlphaFoldDB" id="A0A804R3E6"/>
<evidence type="ECO:0000256" key="1">
    <source>
        <dbReference type="SAM" id="MobiDB-lite"/>
    </source>
</evidence>
<dbReference type="PANTHER" id="PTHR47866">
    <property type="entry name" value="HYDROXYPROLINE-RICH GLYCOPROTEIN FAMILY PROTEIN"/>
    <property type="match status" value="1"/>
</dbReference>
<evidence type="ECO:0000313" key="3">
    <source>
        <dbReference type="Proteomes" id="UP000007305"/>
    </source>
</evidence>
<dbReference type="PANTHER" id="PTHR47866:SF2">
    <property type="entry name" value="HYDROXYPROLINE-RICH GLYCOPROTEIN FAMILY PROTEIN"/>
    <property type="match status" value="1"/>
</dbReference>
<name>A0A804R3E6_MAIZE</name>
<organism evidence="2 3">
    <name type="scientific">Zea mays</name>
    <name type="common">Maize</name>
    <dbReference type="NCBI Taxonomy" id="4577"/>
    <lineage>
        <taxon>Eukaryota</taxon>
        <taxon>Viridiplantae</taxon>
        <taxon>Streptophyta</taxon>
        <taxon>Embryophyta</taxon>
        <taxon>Tracheophyta</taxon>
        <taxon>Spermatophyta</taxon>
        <taxon>Magnoliopsida</taxon>
        <taxon>Liliopsida</taxon>
        <taxon>Poales</taxon>
        <taxon>Poaceae</taxon>
        <taxon>PACMAD clade</taxon>
        <taxon>Panicoideae</taxon>
        <taxon>Andropogonodae</taxon>
        <taxon>Andropogoneae</taxon>
        <taxon>Tripsacinae</taxon>
        <taxon>Zea</taxon>
    </lineage>
</organism>
<dbReference type="EnsemblPlants" id="Zm00001eb375170_T001">
    <property type="protein sequence ID" value="Zm00001eb375170_P001"/>
    <property type="gene ID" value="Zm00001eb375170"/>
</dbReference>
<feature type="region of interest" description="Disordered" evidence="1">
    <location>
        <begin position="1"/>
        <end position="24"/>
    </location>
</feature>
<reference evidence="3" key="1">
    <citation type="journal article" date="2009" name="Science">
        <title>The B73 maize genome: complexity, diversity, and dynamics.</title>
        <authorList>
            <person name="Schnable P.S."/>
            <person name="Ware D."/>
            <person name="Fulton R.S."/>
            <person name="Stein J.C."/>
            <person name="Wei F."/>
            <person name="Pasternak S."/>
            <person name="Liang C."/>
            <person name="Zhang J."/>
            <person name="Fulton L."/>
            <person name="Graves T.A."/>
            <person name="Minx P."/>
            <person name="Reily A.D."/>
            <person name="Courtney L."/>
            <person name="Kruchowski S.S."/>
            <person name="Tomlinson C."/>
            <person name="Strong C."/>
            <person name="Delehaunty K."/>
            <person name="Fronick C."/>
            <person name="Courtney B."/>
            <person name="Rock S.M."/>
            <person name="Belter E."/>
            <person name="Du F."/>
            <person name="Kim K."/>
            <person name="Abbott R.M."/>
            <person name="Cotton M."/>
            <person name="Levy A."/>
            <person name="Marchetto P."/>
            <person name="Ochoa K."/>
            <person name="Jackson S.M."/>
            <person name="Gillam B."/>
            <person name="Chen W."/>
            <person name="Yan L."/>
            <person name="Higginbotham J."/>
            <person name="Cardenas M."/>
            <person name="Waligorski J."/>
            <person name="Applebaum E."/>
            <person name="Phelps L."/>
            <person name="Falcone J."/>
            <person name="Kanchi K."/>
            <person name="Thane T."/>
            <person name="Scimone A."/>
            <person name="Thane N."/>
            <person name="Henke J."/>
            <person name="Wang T."/>
            <person name="Ruppert J."/>
            <person name="Shah N."/>
            <person name="Rotter K."/>
            <person name="Hodges J."/>
            <person name="Ingenthron E."/>
            <person name="Cordes M."/>
            <person name="Kohlberg S."/>
            <person name="Sgro J."/>
            <person name="Delgado B."/>
            <person name="Mead K."/>
            <person name="Chinwalla A."/>
            <person name="Leonard S."/>
            <person name="Crouse K."/>
            <person name="Collura K."/>
            <person name="Kudrna D."/>
            <person name="Currie J."/>
            <person name="He R."/>
            <person name="Angelova A."/>
            <person name="Rajasekar S."/>
            <person name="Mueller T."/>
            <person name="Lomeli R."/>
            <person name="Scara G."/>
            <person name="Ko A."/>
            <person name="Delaney K."/>
            <person name="Wissotski M."/>
            <person name="Lopez G."/>
            <person name="Campos D."/>
            <person name="Braidotti M."/>
            <person name="Ashley E."/>
            <person name="Golser W."/>
            <person name="Kim H."/>
            <person name="Lee S."/>
            <person name="Lin J."/>
            <person name="Dujmic Z."/>
            <person name="Kim W."/>
            <person name="Talag J."/>
            <person name="Zuccolo A."/>
            <person name="Fan C."/>
            <person name="Sebastian A."/>
            <person name="Kramer M."/>
            <person name="Spiegel L."/>
            <person name="Nascimento L."/>
            <person name="Zutavern T."/>
            <person name="Miller B."/>
            <person name="Ambroise C."/>
            <person name="Muller S."/>
            <person name="Spooner W."/>
            <person name="Narechania A."/>
            <person name="Ren L."/>
            <person name="Wei S."/>
            <person name="Kumari S."/>
            <person name="Faga B."/>
            <person name="Levy M.J."/>
            <person name="McMahan L."/>
            <person name="Van Buren P."/>
            <person name="Vaughn M.W."/>
            <person name="Ying K."/>
            <person name="Yeh C.-T."/>
            <person name="Emrich S.J."/>
            <person name="Jia Y."/>
            <person name="Kalyanaraman A."/>
            <person name="Hsia A.-P."/>
            <person name="Barbazuk W.B."/>
            <person name="Baucom R.S."/>
            <person name="Brutnell T.P."/>
            <person name="Carpita N.C."/>
            <person name="Chaparro C."/>
            <person name="Chia J.-M."/>
            <person name="Deragon J.-M."/>
            <person name="Estill J.C."/>
            <person name="Fu Y."/>
            <person name="Jeddeloh J.A."/>
            <person name="Han Y."/>
            <person name="Lee H."/>
            <person name="Li P."/>
            <person name="Lisch D.R."/>
            <person name="Liu S."/>
            <person name="Liu Z."/>
            <person name="Nagel D.H."/>
            <person name="McCann M.C."/>
            <person name="SanMiguel P."/>
            <person name="Myers A.M."/>
            <person name="Nettleton D."/>
            <person name="Nguyen J."/>
            <person name="Penning B.W."/>
            <person name="Ponnala L."/>
            <person name="Schneider K.L."/>
            <person name="Schwartz D.C."/>
            <person name="Sharma A."/>
            <person name="Soderlund C."/>
            <person name="Springer N.M."/>
            <person name="Sun Q."/>
            <person name="Wang H."/>
            <person name="Waterman M."/>
            <person name="Westerman R."/>
            <person name="Wolfgruber T.K."/>
            <person name="Yang L."/>
            <person name="Yu Y."/>
            <person name="Zhang L."/>
            <person name="Zhou S."/>
            <person name="Zhu Q."/>
            <person name="Bennetzen J.L."/>
            <person name="Dawe R.K."/>
            <person name="Jiang J."/>
            <person name="Jiang N."/>
            <person name="Presting G.G."/>
            <person name="Wessler S.R."/>
            <person name="Aluru S."/>
            <person name="Martienssen R.A."/>
            <person name="Clifton S.W."/>
            <person name="McCombie W.R."/>
            <person name="Wing R.A."/>
            <person name="Wilson R.K."/>
        </authorList>
    </citation>
    <scope>NUCLEOTIDE SEQUENCE [LARGE SCALE GENOMIC DNA]</scope>
    <source>
        <strain evidence="3">cv. B73</strain>
    </source>
</reference>
<sequence length="78" mass="8390">MPPLPHQMHSQVPNSFGLTHANAPQHMLQQPMFHPVANPQTNFLLGQPPLPAVCLGSFAAAVELAGTEVTWSGVKRVL</sequence>
<feature type="compositionally biased region" description="Polar residues" evidence="1">
    <location>
        <begin position="8"/>
        <end position="17"/>
    </location>
</feature>
<keyword evidence="3" id="KW-1185">Reference proteome</keyword>
<reference evidence="2" key="3">
    <citation type="submission" date="2021-05" db="UniProtKB">
        <authorList>
            <consortium name="EnsemblPlants"/>
        </authorList>
    </citation>
    <scope>IDENTIFICATION</scope>
    <source>
        <strain evidence="2">cv. B73</strain>
    </source>
</reference>
<evidence type="ECO:0000313" key="2">
    <source>
        <dbReference type="EnsemblPlants" id="Zm00001eb375170_P001"/>
    </source>
</evidence>
<dbReference type="Gramene" id="Zm00001eb375170_T001">
    <property type="protein sequence ID" value="Zm00001eb375170_P001"/>
    <property type="gene ID" value="Zm00001eb375170"/>
</dbReference>
<accession>A0A804R3E6</accession>
<protein>
    <submittedName>
        <fullName evidence="2">Uncharacterized protein</fullName>
    </submittedName>
</protein>
<dbReference type="Proteomes" id="UP000007305">
    <property type="component" value="Chromosome 9"/>
</dbReference>
<proteinExistence type="predicted"/>
<reference evidence="2" key="2">
    <citation type="submission" date="2019-07" db="EMBL/GenBank/DDBJ databases">
        <authorList>
            <person name="Seetharam A."/>
            <person name="Woodhouse M."/>
            <person name="Cannon E."/>
        </authorList>
    </citation>
    <scope>NUCLEOTIDE SEQUENCE [LARGE SCALE GENOMIC DNA]</scope>
    <source>
        <strain evidence="2">cv. B73</strain>
    </source>
</reference>
<dbReference type="InParanoid" id="A0A804R3E6"/>